<dbReference type="PANTHER" id="PTHR31379:SF1">
    <property type="entry name" value="F-BOX C PROTEIN-RELATED"/>
    <property type="match status" value="1"/>
</dbReference>
<evidence type="ECO:0000256" key="1">
    <source>
        <dbReference type="SAM" id="Coils"/>
    </source>
</evidence>
<keyword evidence="1" id="KW-0175">Coiled coil</keyword>
<dbReference type="AlphaFoldDB" id="A0A1I7UDT3"/>
<evidence type="ECO:0000313" key="3">
    <source>
        <dbReference type="WBParaSite" id="Csp11.Scaffold629.g8314.t1"/>
    </source>
</evidence>
<feature type="coiled-coil region" evidence="1">
    <location>
        <begin position="185"/>
        <end position="216"/>
    </location>
</feature>
<keyword evidence="2" id="KW-1185">Reference proteome</keyword>
<evidence type="ECO:0000313" key="2">
    <source>
        <dbReference type="Proteomes" id="UP000095282"/>
    </source>
</evidence>
<sequence length="464" mass="54392">MNSKPLAYDSLKTVLEYMDPNIRFLLSSRVPSIRTAERAVPLKIEEFEMRNNKIRINRTNYEFGIYQVDRQDNIPHKVSGLNKLNYKWTSDVDEFGIPDYITKEGGMLPGNNGSGERNLFGFEDDEIIPDNDGRLQKLERILETEKNRYKQLLRYRPKKAIRNHHSQYLGHRSFRRIARDRAQIYSNEELEMLKTKEEVDNAIEDTKNNIKLMENQILPFQNRRDNIRPKFEIYVRKSDGRSPSHLIERVNYTGDLHKAVESFINYIFSKRRHVIEINRLWTPSNTSMPRILKFKVKRLVIQERGSIESVEPIIEESSFPLEKVTIDIGFRGTEELDHEIIRTAKLLKIDVSFASSQLLQNVTHPNVEFRFYSFFTEHPEFFVLIRHYVETNKPIGTCYLFNTHRSEEIAISILENISIGIQGAIYDNKCVTIPMRNSTVLKLSCVYPPGQNYAHIKMTIVSLE</sequence>
<organism evidence="2 3">
    <name type="scientific">Caenorhabditis tropicalis</name>
    <dbReference type="NCBI Taxonomy" id="1561998"/>
    <lineage>
        <taxon>Eukaryota</taxon>
        <taxon>Metazoa</taxon>
        <taxon>Ecdysozoa</taxon>
        <taxon>Nematoda</taxon>
        <taxon>Chromadorea</taxon>
        <taxon>Rhabditida</taxon>
        <taxon>Rhabditina</taxon>
        <taxon>Rhabditomorpha</taxon>
        <taxon>Rhabditoidea</taxon>
        <taxon>Rhabditidae</taxon>
        <taxon>Peloderinae</taxon>
        <taxon>Caenorhabditis</taxon>
    </lineage>
</organism>
<dbReference type="InterPro" id="IPR021942">
    <property type="entry name" value="DUF3557"/>
</dbReference>
<proteinExistence type="predicted"/>
<dbReference type="Pfam" id="PF12078">
    <property type="entry name" value="DUF3557"/>
    <property type="match status" value="1"/>
</dbReference>
<accession>A0A1I7UDT3</accession>
<protein>
    <submittedName>
        <fullName evidence="3">FTH domain-containing protein</fullName>
    </submittedName>
</protein>
<dbReference type="Proteomes" id="UP000095282">
    <property type="component" value="Unplaced"/>
</dbReference>
<reference evidence="3" key="1">
    <citation type="submission" date="2016-11" db="UniProtKB">
        <authorList>
            <consortium name="WormBaseParasite"/>
        </authorList>
    </citation>
    <scope>IDENTIFICATION</scope>
</reference>
<dbReference type="WBParaSite" id="Csp11.Scaffold629.g8314.t1">
    <property type="protein sequence ID" value="Csp11.Scaffold629.g8314.t1"/>
    <property type="gene ID" value="Csp11.Scaffold629.g8314"/>
</dbReference>
<name>A0A1I7UDT3_9PELO</name>
<dbReference type="PANTHER" id="PTHR31379">
    <property type="entry name" value="F-BOX C PROTEIN-RELATED-RELATED"/>
    <property type="match status" value="1"/>
</dbReference>